<proteinExistence type="inferred from homology"/>
<evidence type="ECO:0000313" key="4">
    <source>
        <dbReference type="EMBL" id="GAB1303283.1"/>
    </source>
</evidence>
<dbReference type="CDD" id="cd14825">
    <property type="entry name" value="TRAPPC2_sedlin"/>
    <property type="match status" value="1"/>
</dbReference>
<comment type="caution">
    <text evidence="4">The sequence shown here is derived from an EMBL/GenBank/DDBJ whole genome shotgun (WGS) entry which is preliminary data.</text>
</comment>
<sequence length="148" mass="17283">MDNKSVCHLCPIPSMREHIPDFFGFHQFFCESAYDIEGLVSYILKTMSGSFYFVIVGHHDNPVFEMEFLPPGKAESKDDHRHLNQFIAHAALDLVDENMWLSNNMYLKTVDKFNEWFAMNPFYEPNSPIRSSAFDRKVQFLGKKHLLS</sequence>
<comment type="similarity">
    <text evidence="2">Belongs to the TRAPP small subunits family. Sedlin subfamily.</text>
</comment>
<reference evidence="4 5" key="1">
    <citation type="submission" date="2024-08" db="EMBL/GenBank/DDBJ databases">
        <title>The draft genome of Apodemus speciosus.</title>
        <authorList>
            <person name="Nabeshima K."/>
            <person name="Suzuki S."/>
            <person name="Onuma M."/>
        </authorList>
    </citation>
    <scope>NUCLEOTIDE SEQUENCE [LARGE SCALE GENOMIC DNA]</scope>
    <source>
        <strain evidence="4">IB14-021</strain>
    </source>
</reference>
<dbReference type="Gene3D" id="3.30.450.70">
    <property type="match status" value="2"/>
</dbReference>
<dbReference type="InterPro" id="IPR011012">
    <property type="entry name" value="Longin-like_dom_sf"/>
</dbReference>
<name>A0ABQ0FVL5_APOSI</name>
<dbReference type="InterPro" id="IPR006722">
    <property type="entry name" value="Sedlin"/>
</dbReference>
<evidence type="ECO:0000256" key="2">
    <source>
        <dbReference type="ARBA" id="ARBA00006626"/>
    </source>
</evidence>
<dbReference type="SUPFAM" id="SSF64356">
    <property type="entry name" value="SNARE-like"/>
    <property type="match status" value="1"/>
</dbReference>
<keyword evidence="3" id="KW-0813">Transport</keyword>
<dbReference type="Pfam" id="PF04628">
    <property type="entry name" value="Sedlin_N"/>
    <property type="match status" value="2"/>
</dbReference>
<dbReference type="EMBL" id="BAAFST010000020">
    <property type="protein sequence ID" value="GAB1303283.1"/>
    <property type="molecule type" value="Genomic_DNA"/>
</dbReference>
<dbReference type="PANTHER" id="PTHR12403">
    <property type="entry name" value="TRAFFICKING PROTEIN PARTICLE COMPLEX SUBUNIT 2"/>
    <property type="match status" value="1"/>
</dbReference>
<keyword evidence="5" id="KW-1185">Reference proteome</keyword>
<evidence type="ECO:0000256" key="1">
    <source>
        <dbReference type="ARBA" id="ARBA00004556"/>
    </source>
</evidence>
<evidence type="ECO:0000313" key="5">
    <source>
        <dbReference type="Proteomes" id="UP001623349"/>
    </source>
</evidence>
<accession>A0ABQ0FVL5</accession>
<organism evidence="4 5">
    <name type="scientific">Apodemus speciosus</name>
    <name type="common">Large Japanese field mouse</name>
    <dbReference type="NCBI Taxonomy" id="105296"/>
    <lineage>
        <taxon>Eukaryota</taxon>
        <taxon>Metazoa</taxon>
        <taxon>Chordata</taxon>
        <taxon>Craniata</taxon>
        <taxon>Vertebrata</taxon>
        <taxon>Euteleostomi</taxon>
        <taxon>Mammalia</taxon>
        <taxon>Eutheria</taxon>
        <taxon>Euarchontoglires</taxon>
        <taxon>Glires</taxon>
        <taxon>Rodentia</taxon>
        <taxon>Myomorpha</taxon>
        <taxon>Muroidea</taxon>
        <taxon>Muridae</taxon>
        <taxon>Murinae</taxon>
        <taxon>Apodemus</taxon>
    </lineage>
</organism>
<comment type="subcellular location">
    <subcellularLocation>
        <location evidence="1">Cytoplasm</location>
        <location evidence="1">Perinuclear region</location>
    </subcellularLocation>
</comment>
<evidence type="ECO:0000256" key="3">
    <source>
        <dbReference type="ARBA" id="ARBA00022892"/>
    </source>
</evidence>
<gene>
    <name evidence="4" type="ORF">APTSU1_001852400</name>
</gene>
<protein>
    <submittedName>
        <fullName evidence="4">Trafficking protein particle complex subunit 2</fullName>
    </submittedName>
</protein>
<keyword evidence="3" id="KW-0931">ER-Golgi transport</keyword>
<dbReference type="Proteomes" id="UP001623349">
    <property type="component" value="Unassembled WGS sequence"/>
</dbReference>